<protein>
    <submittedName>
        <fullName evidence="2">Down syndrome cell adhesion molecule-like protein Dscam2</fullName>
    </submittedName>
</protein>
<sequence>MLTPVKLLILSDLNMLRVKLYLNHAPPVLLYSFIEQTLQPGPAVSLKCSAAGNPTPQVTWALDGFNLPTITR</sequence>
<dbReference type="AlphaFoldDB" id="A0AAV7I2R9"/>
<dbReference type="Proteomes" id="UP000826195">
    <property type="component" value="Unassembled WGS sequence"/>
</dbReference>
<accession>A0AAV7I2R9</accession>
<gene>
    <name evidence="2" type="primary">DSCAM2_2</name>
    <name evidence="2" type="ORF">KQX54_010940</name>
</gene>
<comment type="caution">
    <text evidence="2">The sequence shown here is derived from an EMBL/GenBank/DDBJ whole genome shotgun (WGS) entry which is preliminary data.</text>
</comment>
<dbReference type="SUPFAM" id="SSF48726">
    <property type="entry name" value="Immunoglobulin"/>
    <property type="match status" value="1"/>
</dbReference>
<organism evidence="2 3">
    <name type="scientific">Cotesia glomerata</name>
    <name type="common">Lepidopteran parasitic wasp</name>
    <name type="synonym">Apanteles glomeratus</name>
    <dbReference type="NCBI Taxonomy" id="32391"/>
    <lineage>
        <taxon>Eukaryota</taxon>
        <taxon>Metazoa</taxon>
        <taxon>Ecdysozoa</taxon>
        <taxon>Arthropoda</taxon>
        <taxon>Hexapoda</taxon>
        <taxon>Insecta</taxon>
        <taxon>Pterygota</taxon>
        <taxon>Neoptera</taxon>
        <taxon>Endopterygota</taxon>
        <taxon>Hymenoptera</taxon>
        <taxon>Apocrita</taxon>
        <taxon>Ichneumonoidea</taxon>
        <taxon>Braconidae</taxon>
        <taxon>Microgastrinae</taxon>
        <taxon>Cotesia</taxon>
    </lineage>
</organism>
<evidence type="ECO:0000313" key="3">
    <source>
        <dbReference type="Proteomes" id="UP000826195"/>
    </source>
</evidence>
<dbReference type="InterPro" id="IPR007110">
    <property type="entry name" value="Ig-like_dom"/>
</dbReference>
<dbReference type="Gene3D" id="2.60.40.10">
    <property type="entry name" value="Immunoglobulins"/>
    <property type="match status" value="1"/>
</dbReference>
<proteinExistence type="predicted"/>
<keyword evidence="3" id="KW-1185">Reference proteome</keyword>
<dbReference type="PROSITE" id="PS50835">
    <property type="entry name" value="IG_LIKE"/>
    <property type="match status" value="1"/>
</dbReference>
<evidence type="ECO:0000259" key="1">
    <source>
        <dbReference type="PROSITE" id="PS50835"/>
    </source>
</evidence>
<dbReference type="InterPro" id="IPR036179">
    <property type="entry name" value="Ig-like_dom_sf"/>
</dbReference>
<reference evidence="2 3" key="1">
    <citation type="journal article" date="2021" name="J. Hered.">
        <title>A chromosome-level genome assembly of the parasitoid wasp, Cotesia glomerata (Hymenoptera: Braconidae).</title>
        <authorList>
            <person name="Pinto B.J."/>
            <person name="Weis J.J."/>
            <person name="Gamble T."/>
            <person name="Ode P.J."/>
            <person name="Paul R."/>
            <person name="Zaspel J.M."/>
        </authorList>
    </citation>
    <scope>NUCLEOTIDE SEQUENCE [LARGE SCALE GENOMIC DNA]</scope>
    <source>
        <strain evidence="2">CgM1</strain>
    </source>
</reference>
<evidence type="ECO:0000313" key="2">
    <source>
        <dbReference type="EMBL" id="KAH0539994.1"/>
    </source>
</evidence>
<dbReference type="EMBL" id="JAHXZJ010002609">
    <property type="protein sequence ID" value="KAH0539994.1"/>
    <property type="molecule type" value="Genomic_DNA"/>
</dbReference>
<dbReference type="InterPro" id="IPR013783">
    <property type="entry name" value="Ig-like_fold"/>
</dbReference>
<feature type="domain" description="Ig-like" evidence="1">
    <location>
        <begin position="26"/>
        <end position="72"/>
    </location>
</feature>
<name>A0AAV7I2R9_COTGL</name>
<dbReference type="Pfam" id="PF13927">
    <property type="entry name" value="Ig_3"/>
    <property type="match status" value="1"/>
</dbReference>